<dbReference type="InterPro" id="IPR015943">
    <property type="entry name" value="WD40/YVTN_repeat-like_dom_sf"/>
</dbReference>
<keyword evidence="1" id="KW-0853">WD repeat</keyword>
<accession>A0AAU2GVJ6</accession>
<evidence type="ECO:0000313" key="2">
    <source>
        <dbReference type="EMBL" id="WTU39084.1"/>
    </source>
</evidence>
<dbReference type="PROSITE" id="PS50082">
    <property type="entry name" value="WD_REPEATS_2"/>
    <property type="match status" value="1"/>
</dbReference>
<dbReference type="EMBL" id="CP108253">
    <property type="protein sequence ID" value="WTU39084.1"/>
    <property type="molecule type" value="Genomic_DNA"/>
</dbReference>
<organism evidence="2">
    <name type="scientific">Streptomyces sp. NBC_00060</name>
    <dbReference type="NCBI Taxonomy" id="2975636"/>
    <lineage>
        <taxon>Bacteria</taxon>
        <taxon>Bacillati</taxon>
        <taxon>Actinomycetota</taxon>
        <taxon>Actinomycetes</taxon>
        <taxon>Kitasatosporales</taxon>
        <taxon>Streptomycetaceae</taxon>
        <taxon>Streptomyces</taxon>
    </lineage>
</organism>
<name>A0AAU2GVJ6_9ACTN</name>
<dbReference type="Gene3D" id="3.20.20.80">
    <property type="entry name" value="Glycosidases"/>
    <property type="match status" value="1"/>
</dbReference>
<dbReference type="SUPFAM" id="SSF51445">
    <property type="entry name" value="(Trans)glycosidases"/>
    <property type="match status" value="1"/>
</dbReference>
<reference evidence="2" key="1">
    <citation type="submission" date="2022-10" db="EMBL/GenBank/DDBJ databases">
        <title>The complete genomes of actinobacterial strains from the NBC collection.</title>
        <authorList>
            <person name="Joergensen T.S."/>
            <person name="Alvarez Arevalo M."/>
            <person name="Sterndorff E.B."/>
            <person name="Faurdal D."/>
            <person name="Vuksanovic O."/>
            <person name="Mourched A.-S."/>
            <person name="Charusanti P."/>
            <person name="Shaw S."/>
            <person name="Blin K."/>
            <person name="Weber T."/>
        </authorList>
    </citation>
    <scope>NUCLEOTIDE SEQUENCE</scope>
    <source>
        <strain evidence="2">NBC_00060</strain>
    </source>
</reference>
<feature type="repeat" description="WD" evidence="1">
    <location>
        <begin position="519"/>
        <end position="553"/>
    </location>
</feature>
<protein>
    <submittedName>
        <fullName evidence="2">Uncharacterized protein</fullName>
    </submittedName>
</protein>
<dbReference type="Gene3D" id="2.130.10.10">
    <property type="entry name" value="YVTN repeat-like/Quinoprotein amine dehydrogenase"/>
    <property type="match status" value="1"/>
</dbReference>
<dbReference type="SUPFAM" id="SSF69322">
    <property type="entry name" value="Tricorn protease domain 2"/>
    <property type="match status" value="1"/>
</dbReference>
<dbReference type="InterPro" id="IPR013780">
    <property type="entry name" value="Glyco_hydro_b"/>
</dbReference>
<dbReference type="Gene3D" id="2.60.40.1180">
    <property type="entry name" value="Golgi alpha-mannosidase II"/>
    <property type="match status" value="1"/>
</dbReference>
<dbReference type="AlphaFoldDB" id="A0AAU2GVJ6"/>
<dbReference type="InterPro" id="IPR017853">
    <property type="entry name" value="GH"/>
</dbReference>
<proteinExistence type="predicted"/>
<evidence type="ECO:0000256" key="1">
    <source>
        <dbReference type="PROSITE-ProRule" id="PRU00221"/>
    </source>
</evidence>
<dbReference type="InterPro" id="IPR001680">
    <property type="entry name" value="WD40_rpt"/>
</dbReference>
<sequence>MTSHPEVPEAYLPSQADRAMEEYIPQLARSRPQLVHLAECLSLAAGVERPLLRRARLRFLPRSSAGLEAELWFSPLVESASENSLLLDPAAAAVLRRRLALRPRQFVQDVRDLMVEAHLGAQPVARWFEDLLWADLFPATSTPEHIGEQLRRVLHAVTATGHAADEIGRWALHYVPRLPSGVRRYDDAWRIQVASSERLGLAPPEDHFPRPSGTTAAARALVQRDIPVGVVARSDGLVLSRPPVEGARTVLAAGVRSARVEAASVLAPQSAPVQLELMDDQSVHLPFTVVQRLSVSGEAVQGLAHAGAAYEVAVASGAEVRARYAVLLGDCTIVLHADDGTETGRIPAAVDGVPRRSLTLSADGVAVAWTEGGRAIEYELATGRKVVYEWPREEGAAVRVRFLTDHAAGLAQLCVRGDRLFLTGPTGMRQVGGPETTGARALWLSARGEYAAVVDGSGALSVHEGEALVTEFTNREVTAVAGAPDEAHIVWAGADGTVEGWFVGDGGEVVSHGVAPWQITSLAMSADGRRIAAVGGDSRLLLWDLASGTAVASERRLAFCADRVFALPDGEWAVSGTGGPVELTTDDGRQYVITPDTEALSAPVGVPGWIRGEVIAVVRAGRDPVTFVDLAEAMESIRAAGVTCLTVGPITPTVRGDVEGIPGDEEIPDSLGNFGDFVSLLMSAHHHGVRIVVDMDLRAVYAVGRILHSMRQWLDHDVDGLRLVGDRRLDADVLRDVRHLLDGYDDRVLIGTHTTGLPATADSDFGATGAFVACDVVVRALQGELIIGMTEGALVRNALVNAQLPLGAARPGAQWGHLLPDDLTAPGRTALALRVLLGLPGCPIVPLSLLQNQDLEVVRMLELRRDHLALSRGDCRELPLSRPHLLGFVRRHGDEIVLCVANAGVHRETIDVTPRALGAPGNARLLDLFDGTVAPCTDNTPAPVAVDAGAVRWYRLLPIPRTAVSGLGE</sequence>
<dbReference type="CDD" id="cd00551">
    <property type="entry name" value="AmyAc_family"/>
    <property type="match status" value="1"/>
</dbReference>
<gene>
    <name evidence="2" type="ORF">OHV25_05575</name>
</gene>